<keyword evidence="1" id="KW-0812">Transmembrane</keyword>
<proteinExistence type="predicted"/>
<feature type="transmembrane region" description="Helical" evidence="1">
    <location>
        <begin position="57"/>
        <end position="74"/>
    </location>
</feature>
<dbReference type="EMBL" id="RCOR01000002">
    <property type="protein sequence ID" value="RSN70887.1"/>
    <property type="molecule type" value="Genomic_DNA"/>
</dbReference>
<comment type="caution">
    <text evidence="2">The sequence shown here is derived from an EMBL/GenBank/DDBJ whole genome shotgun (WGS) entry which is preliminary data.</text>
</comment>
<sequence>MKLEGLYFPLGACLISMIIISFLLNLGIYEIPLLAIPLLSLLFLLSDRALKIRVPRLELILALIPQIFLPLSLLSPPPLNAISCMIFLFLMFLPLSPLISKDLWEALSLSAAMGGLFISLLFAINFLYRIPIFEIIVIISVSMSIISIYLSIKRKIFVENEFKLNGYHALISIISAFFLLELALAYPNIFRYITNDLLYHQDQAWYLANFPSKYNAWNYLGYNSLLGATYLITKADVLSLMLTVVAINLFSFLIVASSFSKLEWRKESLFAWSLLTGLGWIAALKFGTDYNGLDKANEASYRSLIWSQPIFFWGLPLTLAIALLAFLLYSDIFVEGRRKIFIIFVLSTLTFLVHVAESLLFVAYLSLASLIFGKRRESSIAVLLSGASVYLLSFIHGPPSIYGGPGLYLLASPIPLLLNELRRFLRVERLIGLMSSKRDIIISILMALFASGLIVWILHLGEIKVSEIYYIGQVPWFFYPALLGVSGLLGIASLKILREPLHNYALFALACLILGRLITYVKISGFMINYWEYRFPLYALLGVSVLSSPIIRILVRRRDSKLYALILALILFSGFSSTALSVQRWNQLNVTASGSILPADFDFAVKFKGENDATMLILSYYSSAVSSLMHSNSMRQLAPWISEGPEIPLLTLYELAGKRNLSVLTTMGDVAILSGENSTYNYLFMFMGPILSAPSVERIEIGNPALPNATLPIIMPSDVYFRRRSLIAYELMRDELPFHTIYLSDDPRAPSGIYIGPSSSNQSVEEELPSDKGDLRWLYLRGDFSPDETGIRVRGSRNLAITTYELDKGEFKLKVCGEGGYVGIIYDFKNFANYRIFQLYLDSGTAVNRIIRGRNVSSGPSFIVPLSWECNELELRLGKELEALVNGRAIKLPGVEKLGVLGFETGNFTGVISGKASGYHSLEWNPKNGSILIGVSGGGIDIKDWVDRGLRNLSDAKKHFPGLKLDLKSEYQEVPRIEAVITGLEASGKIRVIGRPISLNEVPMNSSTIRINASRLAYLGGKGFYADLLLDGVEGMNSSRVKMRFRTPLTIEAEGIVKLERYHPFSRSISYTFDVNLTEANLTILAADRAILLSKLDAPKEEVSTGKLLYKSFDESRYLAESLASFLALSIAFYYLMRKIEGPKKVSKRKNI</sequence>
<feature type="transmembrane region" description="Helical" evidence="1">
    <location>
        <begin position="7"/>
        <end position="25"/>
    </location>
</feature>
<feature type="transmembrane region" description="Helical" evidence="1">
    <location>
        <begin position="164"/>
        <end position="186"/>
    </location>
</feature>
<dbReference type="Proteomes" id="UP000278149">
    <property type="component" value="Unassembled WGS sequence"/>
</dbReference>
<feature type="transmembrane region" description="Helical" evidence="1">
    <location>
        <begin position="440"/>
        <end position="458"/>
    </location>
</feature>
<dbReference type="RefSeq" id="WP_125740362.1">
    <property type="nucleotide sequence ID" value="NZ_RCOR01000002.1"/>
</dbReference>
<feature type="transmembrane region" description="Helical" evidence="1">
    <location>
        <begin position="1118"/>
        <end position="1137"/>
    </location>
</feature>
<name>A0A3R9WZN6_9CREN</name>
<organism evidence="2 3">
    <name type="scientific">Candidatus Korarchaeum cryptofilum</name>
    <dbReference type="NCBI Taxonomy" id="498846"/>
    <lineage>
        <taxon>Archaea</taxon>
        <taxon>Thermoproteota</taxon>
        <taxon>Candidatus Korarchaeia</taxon>
        <taxon>Candidatus Korarchaeales</taxon>
        <taxon>Candidatus Korarchaeaceae</taxon>
        <taxon>Candidatus Korarchaeum</taxon>
    </lineage>
</organism>
<feature type="transmembrane region" description="Helical" evidence="1">
    <location>
        <begin position="132"/>
        <end position="152"/>
    </location>
</feature>
<feature type="transmembrane region" description="Helical" evidence="1">
    <location>
        <begin position="80"/>
        <end position="99"/>
    </location>
</feature>
<feature type="transmembrane region" description="Helical" evidence="1">
    <location>
        <begin position="269"/>
        <end position="288"/>
    </location>
</feature>
<feature type="transmembrane region" description="Helical" evidence="1">
    <location>
        <begin position="341"/>
        <end position="367"/>
    </location>
</feature>
<feature type="transmembrane region" description="Helical" evidence="1">
    <location>
        <begin position="106"/>
        <end position="126"/>
    </location>
</feature>
<dbReference type="AlphaFoldDB" id="A0A3R9WZN6"/>
<feature type="transmembrane region" description="Helical" evidence="1">
    <location>
        <begin position="31"/>
        <end position="50"/>
    </location>
</feature>
<feature type="transmembrane region" description="Helical" evidence="1">
    <location>
        <begin position="309"/>
        <end position="329"/>
    </location>
</feature>
<reference evidence="2 3" key="1">
    <citation type="submission" date="2018-10" db="EMBL/GenBank/DDBJ databases">
        <title>Co-occurring genomic capacity for anaerobic methane metabolism and dissimilatory sulfite reduction discovered in the Korarchaeota.</title>
        <authorList>
            <person name="Mckay L.J."/>
            <person name="Dlakic M."/>
            <person name="Fields M.W."/>
            <person name="Delmont T.O."/>
            <person name="Eren A.M."/>
            <person name="Jay Z.J."/>
            <person name="Klingelsmith K.B."/>
            <person name="Rusch D.B."/>
            <person name="Inskeep W.P."/>
        </authorList>
    </citation>
    <scope>NUCLEOTIDE SEQUENCE [LARGE SCALE GENOMIC DNA]</scope>
    <source>
        <strain evidence="2 3">WS</strain>
    </source>
</reference>
<feature type="transmembrane region" description="Helical" evidence="1">
    <location>
        <begin position="535"/>
        <end position="555"/>
    </location>
</feature>
<gene>
    <name evidence="2" type="ORF">D9Q81_00320</name>
</gene>
<feature type="transmembrane region" description="Helical" evidence="1">
    <location>
        <begin position="401"/>
        <end position="419"/>
    </location>
</feature>
<evidence type="ECO:0000256" key="1">
    <source>
        <dbReference type="SAM" id="Phobius"/>
    </source>
</evidence>
<feature type="transmembrane region" description="Helical" evidence="1">
    <location>
        <begin position="504"/>
        <end position="523"/>
    </location>
</feature>
<evidence type="ECO:0000313" key="2">
    <source>
        <dbReference type="EMBL" id="RSN70887.1"/>
    </source>
</evidence>
<feature type="transmembrane region" description="Helical" evidence="1">
    <location>
        <begin position="478"/>
        <end position="497"/>
    </location>
</feature>
<accession>A0A3R9WZN6</accession>
<feature type="transmembrane region" description="Helical" evidence="1">
    <location>
        <begin position="240"/>
        <end position="257"/>
    </location>
</feature>
<protein>
    <submittedName>
        <fullName evidence="2">Uncharacterized protein</fullName>
    </submittedName>
</protein>
<feature type="transmembrane region" description="Helical" evidence="1">
    <location>
        <begin position="562"/>
        <end position="582"/>
    </location>
</feature>
<evidence type="ECO:0000313" key="3">
    <source>
        <dbReference type="Proteomes" id="UP000278149"/>
    </source>
</evidence>
<keyword evidence="1" id="KW-0472">Membrane</keyword>
<keyword evidence="1" id="KW-1133">Transmembrane helix</keyword>